<evidence type="ECO:0000313" key="4">
    <source>
        <dbReference type="EMBL" id="GEP96666.1"/>
    </source>
</evidence>
<keyword evidence="1" id="KW-0472">Membrane</keyword>
<dbReference type="InterPro" id="IPR006860">
    <property type="entry name" value="FecR"/>
</dbReference>
<dbReference type="Gene3D" id="3.55.50.30">
    <property type="match status" value="1"/>
</dbReference>
<evidence type="ECO:0000259" key="3">
    <source>
        <dbReference type="Pfam" id="PF16344"/>
    </source>
</evidence>
<comment type="caution">
    <text evidence="4">The sequence shown here is derived from an EMBL/GenBank/DDBJ whole genome shotgun (WGS) entry which is preliminary data.</text>
</comment>
<feature type="domain" description="FecR protein" evidence="2">
    <location>
        <begin position="123"/>
        <end position="217"/>
    </location>
</feature>
<protein>
    <submittedName>
        <fullName evidence="4">Anti-sigma factor</fullName>
    </submittedName>
</protein>
<accession>A0A512RLU5</accession>
<dbReference type="Pfam" id="PF04773">
    <property type="entry name" value="FecR"/>
    <property type="match status" value="1"/>
</dbReference>
<dbReference type="PANTHER" id="PTHR30273:SF2">
    <property type="entry name" value="PROTEIN FECR"/>
    <property type="match status" value="1"/>
</dbReference>
<dbReference type="Proteomes" id="UP000321436">
    <property type="component" value="Unassembled WGS sequence"/>
</dbReference>
<dbReference type="OrthoDB" id="1523735at2"/>
<dbReference type="Pfam" id="PF16344">
    <property type="entry name" value="FecR_C"/>
    <property type="match status" value="1"/>
</dbReference>
<keyword evidence="1" id="KW-0812">Transmembrane</keyword>
<dbReference type="PANTHER" id="PTHR30273">
    <property type="entry name" value="PERIPLASMIC SIGNAL SENSOR AND SIGMA FACTOR ACTIVATOR FECR-RELATED"/>
    <property type="match status" value="1"/>
</dbReference>
<dbReference type="InterPro" id="IPR032508">
    <property type="entry name" value="FecR_C"/>
</dbReference>
<gene>
    <name evidence="4" type="ORF">CCY01nite_29260</name>
</gene>
<sequence length="357" mass="40003">MQEQRFYYLVHQVLSGTATEPEKAELQRLADEDEELRILYREIFPAVEEEDDNADALLAYTAHYTRMQIAGLFEETPVEEPQSSRWRRSSLLIAASVLVVAALAGWWLWPGGSVKRTETASREVKTPKGSQSYLTLPDGTEVWLNANSKIVYDDNFNQSDRRVKLTGEAYFKVAEDENRPFIIQAGGLKVKVLGTVFNVRSYPDESNIETTLVSGSVAITLDDQPGNTIQLKPGEKLSVHNRLHADYIATRRTADSLDTAVTPLLLLSKMRVDPSDSTLIDAAWKEGKLIFDGEGFGKVASKIEKWYNVTVVVENEHLYSASFTGVFGKKPLTTVLSTLQATGKLTYRQENDTVYVR</sequence>
<keyword evidence="1" id="KW-1133">Transmembrane helix</keyword>
<dbReference type="PIRSF" id="PIRSF018266">
    <property type="entry name" value="FecR"/>
    <property type="match status" value="1"/>
</dbReference>
<proteinExistence type="predicted"/>
<evidence type="ECO:0000256" key="1">
    <source>
        <dbReference type="SAM" id="Phobius"/>
    </source>
</evidence>
<dbReference type="GO" id="GO:0016989">
    <property type="term" value="F:sigma factor antagonist activity"/>
    <property type="evidence" value="ECO:0007669"/>
    <property type="project" value="TreeGrafter"/>
</dbReference>
<evidence type="ECO:0000313" key="5">
    <source>
        <dbReference type="Proteomes" id="UP000321436"/>
    </source>
</evidence>
<dbReference type="EMBL" id="BKAU01000002">
    <property type="protein sequence ID" value="GEP96666.1"/>
    <property type="molecule type" value="Genomic_DNA"/>
</dbReference>
<dbReference type="Gene3D" id="2.60.120.1440">
    <property type="match status" value="1"/>
</dbReference>
<feature type="domain" description="Protein FecR C-terminal" evidence="3">
    <location>
        <begin position="288"/>
        <end position="356"/>
    </location>
</feature>
<dbReference type="InterPro" id="IPR012373">
    <property type="entry name" value="Ferrdict_sens_TM"/>
</dbReference>
<name>A0A512RLU5_9BACT</name>
<dbReference type="FunFam" id="2.60.120.1440:FF:000001">
    <property type="entry name" value="Putative anti-sigma factor"/>
    <property type="match status" value="1"/>
</dbReference>
<reference evidence="4 5" key="1">
    <citation type="submission" date="2019-07" db="EMBL/GenBank/DDBJ databases">
        <title>Whole genome shotgun sequence of Chitinophaga cymbidii NBRC 109752.</title>
        <authorList>
            <person name="Hosoyama A."/>
            <person name="Uohara A."/>
            <person name="Ohji S."/>
            <person name="Ichikawa N."/>
        </authorList>
    </citation>
    <scope>NUCLEOTIDE SEQUENCE [LARGE SCALE GENOMIC DNA]</scope>
    <source>
        <strain evidence="4 5">NBRC 109752</strain>
    </source>
</reference>
<feature type="transmembrane region" description="Helical" evidence="1">
    <location>
        <begin position="91"/>
        <end position="109"/>
    </location>
</feature>
<keyword evidence="5" id="KW-1185">Reference proteome</keyword>
<evidence type="ECO:0000259" key="2">
    <source>
        <dbReference type="Pfam" id="PF04773"/>
    </source>
</evidence>
<organism evidence="4 5">
    <name type="scientific">Chitinophaga cymbidii</name>
    <dbReference type="NCBI Taxonomy" id="1096750"/>
    <lineage>
        <taxon>Bacteria</taxon>
        <taxon>Pseudomonadati</taxon>
        <taxon>Bacteroidota</taxon>
        <taxon>Chitinophagia</taxon>
        <taxon>Chitinophagales</taxon>
        <taxon>Chitinophagaceae</taxon>
        <taxon>Chitinophaga</taxon>
    </lineage>
</organism>
<dbReference type="AlphaFoldDB" id="A0A512RLU5"/>